<evidence type="ECO:0000313" key="6">
    <source>
        <dbReference type="Proteomes" id="UP000255421"/>
    </source>
</evidence>
<evidence type="ECO:0000313" key="5">
    <source>
        <dbReference type="Proteomes" id="UP000199289"/>
    </source>
</evidence>
<reference evidence="4" key="1">
    <citation type="submission" date="2016-10" db="EMBL/GenBank/DDBJ databases">
        <authorList>
            <person name="de Groot N.N."/>
        </authorList>
    </citation>
    <scope>NUCLEOTIDE SEQUENCE [LARGE SCALE GENOMIC DNA]</scope>
    <source>
        <strain evidence="4">CGMCC 1.12397</strain>
    </source>
</reference>
<dbReference type="GO" id="GO:0030643">
    <property type="term" value="P:intracellular phosphate ion homeostasis"/>
    <property type="evidence" value="ECO:0007669"/>
    <property type="project" value="InterPro"/>
</dbReference>
<keyword evidence="6" id="KW-1185">Reference proteome</keyword>
<dbReference type="EMBL" id="FNKQ01000001">
    <property type="protein sequence ID" value="SDQ04420.1"/>
    <property type="molecule type" value="Genomic_DNA"/>
</dbReference>
<dbReference type="OrthoDB" id="40991at2157"/>
<dbReference type="InterPro" id="IPR007159">
    <property type="entry name" value="SpoVT-AbrB_dom"/>
</dbReference>
<gene>
    <name evidence="3" type="ORF">DWB78_09610</name>
    <name evidence="4" type="ORF">SAMN05216278_0026</name>
</gene>
<dbReference type="Gene3D" id="1.20.58.220">
    <property type="entry name" value="Phosphate transport system protein phou homolog 2, domain 2"/>
    <property type="match status" value="1"/>
</dbReference>
<dbReference type="PANTHER" id="PTHR42930:SF6">
    <property type="entry name" value="PHOSPHATE REGULATORY PROTEIN-LIKE PROTEIN"/>
    <property type="match status" value="1"/>
</dbReference>
<dbReference type="Proteomes" id="UP000199289">
    <property type="component" value="Unassembled WGS sequence"/>
</dbReference>
<dbReference type="RefSeq" id="WP_092531302.1">
    <property type="nucleotide sequence ID" value="NZ_FNKQ01000001.1"/>
</dbReference>
<dbReference type="InterPro" id="IPR026022">
    <property type="entry name" value="PhoU_dom"/>
</dbReference>
<evidence type="ECO:0000259" key="1">
    <source>
        <dbReference type="Pfam" id="PF01895"/>
    </source>
</evidence>
<dbReference type="InterPro" id="IPR028366">
    <property type="entry name" value="PhoU"/>
</dbReference>
<accession>A0A1H0XND1</accession>
<dbReference type="InterPro" id="IPR038078">
    <property type="entry name" value="PhoU-like_sf"/>
</dbReference>
<dbReference type="AlphaFoldDB" id="A0A1H0XND1"/>
<reference evidence="3 6" key="3">
    <citation type="submission" date="2018-07" db="EMBL/GenBank/DDBJ databases">
        <title>Genome sequence of extremly halophilic archaeon Halopelagius longus strain BC12-B1.</title>
        <authorList>
            <person name="Zhang X."/>
        </authorList>
    </citation>
    <scope>NUCLEOTIDE SEQUENCE [LARGE SCALE GENOMIC DNA]</scope>
    <source>
        <strain evidence="3 6">BC12-B1</strain>
    </source>
</reference>
<dbReference type="SUPFAM" id="SSF109755">
    <property type="entry name" value="PhoU-like"/>
    <property type="match status" value="1"/>
</dbReference>
<evidence type="ECO:0000313" key="4">
    <source>
        <dbReference type="EMBL" id="SDQ04420.1"/>
    </source>
</evidence>
<reference evidence="5" key="2">
    <citation type="submission" date="2016-10" db="EMBL/GenBank/DDBJ databases">
        <authorList>
            <person name="Varghese N."/>
            <person name="Submissions S."/>
        </authorList>
    </citation>
    <scope>NUCLEOTIDE SEQUENCE [LARGE SCALE GENOMIC DNA]</scope>
    <source>
        <strain evidence="5">CGMCC 1.12397</strain>
    </source>
</reference>
<feature type="domain" description="SpoVT-AbrB" evidence="2">
    <location>
        <begin position="9"/>
        <end position="47"/>
    </location>
</feature>
<dbReference type="Pfam" id="PF01895">
    <property type="entry name" value="PhoU"/>
    <property type="match status" value="1"/>
</dbReference>
<organism evidence="4 5">
    <name type="scientific">Halopelagius longus</name>
    <dbReference type="NCBI Taxonomy" id="1236180"/>
    <lineage>
        <taxon>Archaea</taxon>
        <taxon>Methanobacteriati</taxon>
        <taxon>Methanobacteriota</taxon>
        <taxon>Stenosarchaea group</taxon>
        <taxon>Halobacteria</taxon>
        <taxon>Halobacteriales</taxon>
        <taxon>Haloferacaceae</taxon>
    </lineage>
</organism>
<protein>
    <submittedName>
        <fullName evidence="3 4">Phosphate uptake regulator</fullName>
    </submittedName>
</protein>
<evidence type="ECO:0000259" key="2">
    <source>
        <dbReference type="Pfam" id="PF04014"/>
    </source>
</evidence>
<dbReference type="GO" id="GO:0045936">
    <property type="term" value="P:negative regulation of phosphate metabolic process"/>
    <property type="evidence" value="ECO:0007669"/>
    <property type="project" value="InterPro"/>
</dbReference>
<dbReference type="GO" id="GO:0003677">
    <property type="term" value="F:DNA binding"/>
    <property type="evidence" value="ECO:0007669"/>
    <property type="project" value="InterPro"/>
</dbReference>
<proteinExistence type="predicted"/>
<name>A0A1H0XND1_9EURY</name>
<dbReference type="Pfam" id="PF04014">
    <property type="entry name" value="MazE_antitoxin"/>
    <property type="match status" value="1"/>
</dbReference>
<evidence type="ECO:0000313" key="3">
    <source>
        <dbReference type="EMBL" id="RDI71956.1"/>
    </source>
</evidence>
<dbReference type="PANTHER" id="PTHR42930">
    <property type="entry name" value="PHOSPHATE-SPECIFIC TRANSPORT SYSTEM ACCESSORY PROTEIN PHOU"/>
    <property type="match status" value="1"/>
</dbReference>
<dbReference type="EMBL" id="QQST01000001">
    <property type="protein sequence ID" value="RDI71956.1"/>
    <property type="molecule type" value="Genomic_DNA"/>
</dbReference>
<dbReference type="Proteomes" id="UP000255421">
    <property type="component" value="Unassembled WGS sequence"/>
</dbReference>
<feature type="domain" description="PhoU" evidence="1">
    <location>
        <begin position="140"/>
        <end position="226"/>
    </location>
</feature>
<sequence length="342" mass="37190">METRKIQKVSNGTYTVSLPKRWAEDEDISAGTVVDLHTHIDGLLVVQAPGREDGSTGCVTVQVAPESTERLEQTLRAAYTAGYEEVVLDVSESFTDAQKRVLRRVTRSLAGMTVTDRSDERVVVRNLLDANQVSVRQSVRQLQFVALSMHREATAVLTGDGPAENLSDRDDEADRLYAMVDRHFCRGLTRLDEIDALGATREELFRLHATARELERIADHAERIATVGAAVENPRTRAVDDIADIAETARGAVDDAVAAVVADADTAAAALNARDRVREEAETLDRRLFEAPDGDYRLTYALDGVRRTAEHAGNIAEVGLRTAIRDGVPAASPSDTDGDGGD</sequence>